<dbReference type="AlphaFoldDB" id="A0A0M9A563"/>
<evidence type="ECO:0000313" key="2">
    <source>
        <dbReference type="Proteomes" id="UP000053105"/>
    </source>
</evidence>
<dbReference type="EMBL" id="KQ435732">
    <property type="protein sequence ID" value="KOX77457.1"/>
    <property type="molecule type" value="Genomic_DNA"/>
</dbReference>
<sequence length="92" mass="10418">MKQYLKFISSQCCQAQIFTDLWKGAKICKIPNSNIKTPVRPSLLPYRWQAGYTAIKLGLYRCAAQVKHVFKNGLEQHSGPSGYLKLKDQNAS</sequence>
<accession>A0A0M9A563</accession>
<dbReference type="Proteomes" id="UP000053105">
    <property type="component" value="Unassembled WGS sequence"/>
</dbReference>
<gene>
    <name evidence="1" type="ORF">WN51_09781</name>
</gene>
<reference evidence="1 2" key="1">
    <citation type="submission" date="2015-07" db="EMBL/GenBank/DDBJ databases">
        <title>The genome of Melipona quadrifasciata.</title>
        <authorList>
            <person name="Pan H."/>
            <person name="Kapheim K."/>
        </authorList>
    </citation>
    <scope>NUCLEOTIDE SEQUENCE [LARGE SCALE GENOMIC DNA]</scope>
    <source>
        <strain evidence="1">0111107301</strain>
        <tissue evidence="1">Whole body</tissue>
    </source>
</reference>
<keyword evidence="2" id="KW-1185">Reference proteome</keyword>
<name>A0A0M9A563_9HYME</name>
<proteinExistence type="predicted"/>
<organism evidence="1 2">
    <name type="scientific">Melipona quadrifasciata</name>
    <dbReference type="NCBI Taxonomy" id="166423"/>
    <lineage>
        <taxon>Eukaryota</taxon>
        <taxon>Metazoa</taxon>
        <taxon>Ecdysozoa</taxon>
        <taxon>Arthropoda</taxon>
        <taxon>Hexapoda</taxon>
        <taxon>Insecta</taxon>
        <taxon>Pterygota</taxon>
        <taxon>Neoptera</taxon>
        <taxon>Endopterygota</taxon>
        <taxon>Hymenoptera</taxon>
        <taxon>Apocrita</taxon>
        <taxon>Aculeata</taxon>
        <taxon>Apoidea</taxon>
        <taxon>Anthophila</taxon>
        <taxon>Apidae</taxon>
        <taxon>Melipona</taxon>
    </lineage>
</organism>
<evidence type="ECO:0000313" key="1">
    <source>
        <dbReference type="EMBL" id="KOX77457.1"/>
    </source>
</evidence>
<protein>
    <submittedName>
        <fullName evidence="1">Uncharacterized protein</fullName>
    </submittedName>
</protein>